<gene>
    <name evidence="2" type="ORF">D0809_03370</name>
    <name evidence="1" type="ORF">EV142_101507</name>
</gene>
<proteinExistence type="predicted"/>
<protein>
    <submittedName>
        <fullName evidence="2">Magnesium and cobalt transport protein CorA</fullName>
    </submittedName>
</protein>
<dbReference type="Proteomes" id="UP000295270">
    <property type="component" value="Unassembled WGS sequence"/>
</dbReference>
<dbReference type="EMBL" id="SLWA01000001">
    <property type="protein sequence ID" value="TCN60928.1"/>
    <property type="molecule type" value="Genomic_DNA"/>
</dbReference>
<reference evidence="2 4" key="2">
    <citation type="journal article" date="2018" name="Syst. Appl. Microbiol.">
        <title>Flavobacterium circumlabens sp. nov. and Flavobacterium cupreum sp. nov., two psychrotrophic species isolated from Antarctic environmental samples.</title>
        <authorList>
            <person name="Kralova S."/>
            <person name="Busse H.J."/>
            <person name="Svec P."/>
            <person name="Maslanova I."/>
            <person name="Stankova E."/>
            <person name="Bartak M."/>
            <person name="Sedlacek I."/>
        </authorList>
    </citation>
    <scope>NUCLEOTIDE SEQUENCE [LARGE SCALE GENOMIC DNA]</scope>
    <source>
        <strain evidence="2 4">CCM 8828</strain>
    </source>
</reference>
<dbReference type="RefSeq" id="WP_132032352.1">
    <property type="nucleotide sequence ID" value="NZ_QWDN01000001.1"/>
</dbReference>
<dbReference type="AlphaFoldDB" id="A0A4Y7UI04"/>
<evidence type="ECO:0000313" key="2">
    <source>
        <dbReference type="EMBL" id="TEB46047.1"/>
    </source>
</evidence>
<accession>A0A4Y7UI04</accession>
<evidence type="ECO:0000313" key="1">
    <source>
        <dbReference type="EMBL" id="TCN60928.1"/>
    </source>
</evidence>
<reference evidence="1" key="3">
    <citation type="submission" date="2019-03" db="EMBL/GenBank/DDBJ databases">
        <authorList>
            <person name="Whitman W."/>
            <person name="Huntemann M."/>
            <person name="Clum A."/>
            <person name="Pillay M."/>
            <person name="Palaniappan K."/>
            <person name="Varghese N."/>
            <person name="Mikhailova N."/>
            <person name="Stamatis D."/>
            <person name="Reddy T."/>
            <person name="Daum C."/>
            <person name="Shapiro N."/>
            <person name="Ivanova N."/>
            <person name="Kyrpides N."/>
            <person name="Woyke T."/>
        </authorList>
    </citation>
    <scope>NUCLEOTIDE SEQUENCE</scope>
    <source>
        <strain evidence="1">P5626</strain>
    </source>
</reference>
<organism evidence="2 4">
    <name type="scientific">Flavobacterium circumlabens</name>
    <dbReference type="NCBI Taxonomy" id="2133765"/>
    <lineage>
        <taxon>Bacteria</taxon>
        <taxon>Pseudomonadati</taxon>
        <taxon>Bacteroidota</taxon>
        <taxon>Flavobacteriia</taxon>
        <taxon>Flavobacteriales</taxon>
        <taxon>Flavobacteriaceae</taxon>
        <taxon>Flavobacterium</taxon>
    </lineage>
</organism>
<sequence>MAFVIMLKQNKDNHMYRKNDKRRLYWLIDEYILGKINESTFCDEYYYSYDLEIDNSTFTHNEKYIFSELSKVTSRFSQYEEDHILDSKAFSSIDELRQKVLETRDKLKGENLF</sequence>
<comment type="caution">
    <text evidence="2">The sequence shown here is derived from an EMBL/GenBank/DDBJ whole genome shotgun (WGS) entry which is preliminary data.</text>
</comment>
<evidence type="ECO:0000313" key="3">
    <source>
        <dbReference type="Proteomes" id="UP000295270"/>
    </source>
</evidence>
<keyword evidence="3" id="KW-1185">Reference proteome</keyword>
<dbReference type="Proteomes" id="UP000298340">
    <property type="component" value="Unassembled WGS sequence"/>
</dbReference>
<evidence type="ECO:0000313" key="4">
    <source>
        <dbReference type="Proteomes" id="UP000298340"/>
    </source>
</evidence>
<dbReference type="OrthoDB" id="1048590at2"/>
<reference evidence="1 3" key="1">
    <citation type="journal article" date="2015" name="Stand. Genomic Sci.">
        <title>Genomic Encyclopedia of Bacterial and Archaeal Type Strains, Phase III: the genomes of soil and plant-associated and newly described type strains.</title>
        <authorList>
            <person name="Whitman W.B."/>
            <person name="Woyke T."/>
            <person name="Klenk H.P."/>
            <person name="Zhou Y."/>
            <person name="Lilburn T.G."/>
            <person name="Beck B.J."/>
            <person name="De Vos P."/>
            <person name="Vandamme P."/>
            <person name="Eisen J.A."/>
            <person name="Garrity G."/>
            <person name="Hugenholtz P."/>
            <person name="Kyrpides N.C."/>
        </authorList>
    </citation>
    <scope>NUCLEOTIDE SEQUENCE [LARGE SCALE GENOMIC DNA]</scope>
    <source>
        <strain evidence="1 3">P5626</strain>
    </source>
</reference>
<name>A0A4Y7UI04_9FLAO</name>
<dbReference type="EMBL" id="QWDN01000001">
    <property type="protein sequence ID" value="TEB46047.1"/>
    <property type="molecule type" value="Genomic_DNA"/>
</dbReference>